<dbReference type="PANTHER" id="PTHR10742">
    <property type="entry name" value="FLAVIN MONOAMINE OXIDASE"/>
    <property type="match status" value="1"/>
</dbReference>
<evidence type="ECO:0000259" key="1">
    <source>
        <dbReference type="Pfam" id="PF01593"/>
    </source>
</evidence>
<dbReference type="InterPro" id="IPR050281">
    <property type="entry name" value="Flavin_monoamine_oxidase"/>
</dbReference>
<reference evidence="2 3" key="1">
    <citation type="journal article" date="2023" name="Arcadia Sci">
        <title>De novo assembly of a long-read Amblyomma americanum tick genome.</title>
        <authorList>
            <person name="Chou S."/>
            <person name="Poskanzer K.E."/>
            <person name="Rollins M."/>
            <person name="Thuy-Boun P.S."/>
        </authorList>
    </citation>
    <scope>NUCLEOTIDE SEQUENCE [LARGE SCALE GENOMIC DNA]</scope>
    <source>
        <strain evidence="2">F_SG_1</strain>
        <tissue evidence="2">Salivary glands</tissue>
    </source>
</reference>
<evidence type="ECO:0000313" key="2">
    <source>
        <dbReference type="EMBL" id="KAK8768948.1"/>
    </source>
</evidence>
<dbReference type="GO" id="GO:0046592">
    <property type="term" value="F:polyamine oxidase activity"/>
    <property type="evidence" value="ECO:0007669"/>
    <property type="project" value="TreeGrafter"/>
</dbReference>
<dbReference type="InterPro" id="IPR002937">
    <property type="entry name" value="Amino_oxidase"/>
</dbReference>
<feature type="domain" description="Amine oxidase" evidence="1">
    <location>
        <begin position="27"/>
        <end position="529"/>
    </location>
</feature>
<comment type="caution">
    <text evidence="2">The sequence shown here is derived from an EMBL/GenBank/DDBJ whole genome shotgun (WGS) entry which is preliminary data.</text>
</comment>
<dbReference type="PANTHER" id="PTHR10742:SF416">
    <property type="entry name" value="SPERMINE OXIDASE"/>
    <property type="match status" value="1"/>
</dbReference>
<feature type="domain" description="Amine oxidase" evidence="1">
    <location>
        <begin position="583"/>
        <end position="1080"/>
    </location>
</feature>
<dbReference type="Pfam" id="PF01593">
    <property type="entry name" value="Amino_oxidase"/>
    <property type="match status" value="2"/>
</dbReference>
<dbReference type="SUPFAM" id="SSF54373">
    <property type="entry name" value="FAD-linked reductases, C-terminal domain"/>
    <property type="match status" value="2"/>
</dbReference>
<organism evidence="2 3">
    <name type="scientific">Amblyomma americanum</name>
    <name type="common">Lone star tick</name>
    <dbReference type="NCBI Taxonomy" id="6943"/>
    <lineage>
        <taxon>Eukaryota</taxon>
        <taxon>Metazoa</taxon>
        <taxon>Ecdysozoa</taxon>
        <taxon>Arthropoda</taxon>
        <taxon>Chelicerata</taxon>
        <taxon>Arachnida</taxon>
        <taxon>Acari</taxon>
        <taxon>Parasitiformes</taxon>
        <taxon>Ixodida</taxon>
        <taxon>Ixodoidea</taxon>
        <taxon>Ixodidae</taxon>
        <taxon>Amblyomminae</taxon>
        <taxon>Amblyomma</taxon>
    </lineage>
</organism>
<sequence>MASSEELFEVGGRYEISAKVLIIGAGVAGLTAANRLFAHGFRNVTILEARDRPGGRTFSKPFGDSYIECGAQWIHGQDGNAVFHLANENGLVDHDCPYYLEHFYTWAQLTKEQGHVATEVSSIVLEALDRCQKMSTSGRRDSMPGVFQKSVGHFLRHSLLEYISKNSFSEDEIKLVEACYDWAVRLQQEIQGCSSLTDVSALFFGQYHECDGNIVTELKHGYQKFVELILQGIPSEWLQLGKCVTNVTTSVAPLTSNNCNITEKSQSHLKTSFAAVPLGSNKPVITVTCEDGSVFKADHVFVTLPLGCLKAHASRMFEPPLPEKKMLAIRSLGFGTVNKVFLKYDVPFWNPGDVFQVLWLDGFNHCGNKVEDDDMSVWVTHSQLNTSWFRYIGRFNAVRHQPNLLCAWITGEGAKYMETLSDDDVRTGCHNVLVHVLGNKDLPVPSEVERSKWFSDPYARGSYSYISVSCDTTGSLPRDLAEPICEPVVHCGTEVTYPVIFFAGEATHPHFYSTVHGAYESGLREADRLADFYFKAGSGQESCCVPDEEESLLVKADPFSSAALNASSAGSNPRIIIVGAGAAGLSAAYKLTQKGYTNFVILEAQKMAGGRIQSYYYDGQTKPWQILLDNKVLELGAQWVHGEEGNPLYGYALSNDLLADPRRYHSLEGRGFFCTDQGTRLPQDLVDEVITVLNQIKEELGGRRPRLEGNQEVFEVNDLPISVGEYLRSRFLEHLEQQSNTADMVKIKWAIYDWYWRFEVIDNSCYSLDELSFKSYEEFEECPGVWNINLRHGFSSVINSLLEHIPEANVRYNKAVKRIYWDNSAIPAHAKMPRSSISNSQETIWESIPFVECEDGEIISCRHLLLTMSAGYLKRHLDDMFHPELPKEKCQALRSIGFGTINKIFLIFEQPFWDPGTEGFQLIWLDDESEDTTKPDWWVRGISGFDLVYENPNVLVGWIGGKAAEHMELLDDSEVLDACVSVLSKFLHREIPAPVSIVRSYWFTNPYIVGSYSNKQLPYDASDALLETFYEPLVADAPLHRVTKVEWPLVLFAGEATDKDFYSTVHGAMRSGFREADRLINFWRKRDDIILESSQAQPPRL</sequence>
<name>A0AAQ4E2K8_AMBAM</name>
<dbReference type="EMBL" id="JARKHS020023254">
    <property type="protein sequence ID" value="KAK8768948.1"/>
    <property type="molecule type" value="Genomic_DNA"/>
</dbReference>
<dbReference type="Gene3D" id="3.50.50.60">
    <property type="entry name" value="FAD/NAD(P)-binding domain"/>
    <property type="match status" value="2"/>
</dbReference>
<protein>
    <recommendedName>
        <fullName evidence="1">Amine oxidase domain-containing protein</fullName>
    </recommendedName>
</protein>
<accession>A0AAQ4E2K8</accession>
<dbReference type="Proteomes" id="UP001321473">
    <property type="component" value="Unassembled WGS sequence"/>
</dbReference>
<dbReference type="Gene3D" id="3.90.660.10">
    <property type="match status" value="2"/>
</dbReference>
<dbReference type="InterPro" id="IPR036188">
    <property type="entry name" value="FAD/NAD-bd_sf"/>
</dbReference>
<proteinExistence type="predicted"/>
<evidence type="ECO:0000313" key="3">
    <source>
        <dbReference type="Proteomes" id="UP001321473"/>
    </source>
</evidence>
<dbReference type="SUPFAM" id="SSF51905">
    <property type="entry name" value="FAD/NAD(P)-binding domain"/>
    <property type="match status" value="2"/>
</dbReference>
<keyword evidence="3" id="KW-1185">Reference proteome</keyword>
<dbReference type="AlphaFoldDB" id="A0AAQ4E2K8"/>
<gene>
    <name evidence="2" type="ORF">V5799_014587</name>
</gene>